<evidence type="ECO:0000256" key="1">
    <source>
        <dbReference type="SAM" id="MobiDB-lite"/>
    </source>
</evidence>
<dbReference type="InterPro" id="IPR005331">
    <property type="entry name" value="Sulfotransferase"/>
</dbReference>
<keyword evidence="3" id="KW-1185">Reference proteome</keyword>
<evidence type="ECO:0000313" key="2">
    <source>
        <dbReference type="EMBL" id="MBO1358188.1"/>
    </source>
</evidence>
<comment type="caution">
    <text evidence="2">The sequence shown here is derived from an EMBL/GenBank/DDBJ whole genome shotgun (WGS) entry which is preliminary data.</text>
</comment>
<dbReference type="SUPFAM" id="SSF52540">
    <property type="entry name" value="P-loop containing nucleoside triphosphate hydrolases"/>
    <property type="match status" value="1"/>
</dbReference>
<gene>
    <name evidence="2" type="ORF">J2D73_00045</name>
</gene>
<protein>
    <submittedName>
        <fullName evidence="2">Sulfotransferase family 2 domain-containing protein</fullName>
    </submittedName>
</protein>
<dbReference type="Gene3D" id="3.40.50.300">
    <property type="entry name" value="P-loop containing nucleotide triphosphate hydrolases"/>
    <property type="match status" value="1"/>
</dbReference>
<dbReference type="EMBL" id="JAFVMF010000001">
    <property type="protein sequence ID" value="MBO1358188.1"/>
    <property type="molecule type" value="Genomic_DNA"/>
</dbReference>
<sequence>MRLKQTLSSAGKIALAKSFNVRLFSDIHERGAEFGAPLPDGRKRRARHALIANTGVLFIHVPKNAGTSICRSLYGQEMEHRSIRYFAARQPELTKLPSVAVVRNPVDRFISAFRHARSGGGHDRALADTFTAEYAAFRSLDDALDHVEAARNWYQVDHIFRPQSWYVCNADGRIAVQRLFDMSNMDALRSFLFPNRQEDIPRVNASISPTVTASPAQIERIRGIYSQDYELLRSPAYRPAPTASAKQMRGRGHTSPAWPGDLSPAAT</sequence>
<dbReference type="Pfam" id="PF03567">
    <property type="entry name" value="Sulfotransfer_2"/>
    <property type="match status" value="1"/>
</dbReference>
<dbReference type="Proteomes" id="UP000664771">
    <property type="component" value="Unassembled WGS sequence"/>
</dbReference>
<organism evidence="2 3">
    <name type="scientific">Acetobacter sacchari</name>
    <dbReference type="NCBI Taxonomy" id="2661687"/>
    <lineage>
        <taxon>Bacteria</taxon>
        <taxon>Pseudomonadati</taxon>
        <taxon>Pseudomonadota</taxon>
        <taxon>Alphaproteobacteria</taxon>
        <taxon>Acetobacterales</taxon>
        <taxon>Acetobacteraceae</taxon>
        <taxon>Acetobacter</taxon>
    </lineage>
</organism>
<dbReference type="InterPro" id="IPR027417">
    <property type="entry name" value="P-loop_NTPase"/>
</dbReference>
<name>A0ABS3LQL1_9PROT</name>
<proteinExistence type="predicted"/>
<evidence type="ECO:0000313" key="3">
    <source>
        <dbReference type="Proteomes" id="UP000664771"/>
    </source>
</evidence>
<dbReference type="RefSeq" id="WP_207878242.1">
    <property type="nucleotide sequence ID" value="NZ_JAFVMF010000001.1"/>
</dbReference>
<accession>A0ABS3LQL1</accession>
<reference evidence="2 3" key="1">
    <citation type="submission" date="2021-03" db="EMBL/GenBank/DDBJ databases">
        <title>The complete genome sequence of Acetobacter sacchari TBRC 11175.</title>
        <authorList>
            <person name="Charoenyingcharoen P."/>
            <person name="Yukphan P."/>
        </authorList>
    </citation>
    <scope>NUCLEOTIDE SEQUENCE [LARGE SCALE GENOMIC DNA]</scope>
    <source>
        <strain evidence="2 3">TBRC 11175</strain>
    </source>
</reference>
<feature type="region of interest" description="Disordered" evidence="1">
    <location>
        <begin position="240"/>
        <end position="267"/>
    </location>
</feature>